<keyword evidence="1" id="KW-0812">Transmembrane</keyword>
<sequence>MKWSNRVKIITGQTCFHIAMHLSVVLLLVWGWKHRLLTEVSASLVTAYVVLLLAMIVTQRLPRLRVAGDYLEEASTTYYFGAAMLSLFLFSRVIHNPLLVGALGVVMLVGPALISLLAKEPVRQIEKKRS</sequence>
<dbReference type="Proteomes" id="UP000029577">
    <property type="component" value="Unassembled WGS sequence"/>
</dbReference>
<feature type="transmembrane region" description="Helical" evidence="1">
    <location>
        <begin position="36"/>
        <end position="57"/>
    </location>
</feature>
<feature type="transmembrane region" description="Helical" evidence="1">
    <location>
        <begin position="77"/>
        <end position="94"/>
    </location>
</feature>
<dbReference type="STRING" id="642227.HA49_21495"/>
<proteinExistence type="predicted"/>
<dbReference type="OrthoDB" id="6538174at2"/>
<dbReference type="InterPro" id="IPR021303">
    <property type="entry name" value="Uncharacterised_YbhQ"/>
</dbReference>
<protein>
    <submittedName>
        <fullName evidence="2">Membrane protein</fullName>
    </submittedName>
</protein>
<name>A0A0F5BUS0_9GAMM</name>
<dbReference type="EMBL" id="JPKR02000002">
    <property type="protein sequence ID" value="KKA63602.1"/>
    <property type="molecule type" value="Genomic_DNA"/>
</dbReference>
<evidence type="ECO:0000313" key="2">
    <source>
        <dbReference type="EMBL" id="KKA63602.1"/>
    </source>
</evidence>
<dbReference type="AlphaFoldDB" id="A0A0F5BUS0"/>
<evidence type="ECO:0000256" key="1">
    <source>
        <dbReference type="SAM" id="Phobius"/>
    </source>
</evidence>
<keyword evidence="1" id="KW-1133">Transmembrane helix</keyword>
<accession>A0A0F5BUS0</accession>
<keyword evidence="3" id="KW-1185">Reference proteome</keyword>
<dbReference type="RefSeq" id="WP_046791629.1">
    <property type="nucleotide sequence ID" value="NZ_JPKR02000002.1"/>
</dbReference>
<reference evidence="2" key="1">
    <citation type="submission" date="2014-12" db="EMBL/GenBank/DDBJ databases">
        <title>The draft genome of the Tatumella morbirosei type strain, LMG23360T isolated from pineapple rot.</title>
        <authorList>
            <person name="Smits T.H."/>
            <person name="Palmer M."/>
            <person name="Venter S.N."/>
            <person name="Duffy B."/>
            <person name="Steenkamp E.T."/>
            <person name="Chan W.Y."/>
            <person name="Coutinho T.A."/>
            <person name="Coetzee M.P."/>
            <person name="De Maayer P."/>
        </authorList>
    </citation>
    <scope>NUCLEOTIDE SEQUENCE [LARGE SCALE GENOMIC DNA]</scope>
    <source>
        <strain evidence="2">LMG 23360</strain>
    </source>
</reference>
<evidence type="ECO:0000313" key="3">
    <source>
        <dbReference type="Proteomes" id="UP000029577"/>
    </source>
</evidence>
<dbReference type="Pfam" id="PF11076">
    <property type="entry name" value="YbhQ"/>
    <property type="match status" value="1"/>
</dbReference>
<organism evidence="2 3">
    <name type="scientific">Tatumella morbirosei</name>
    <dbReference type="NCBI Taxonomy" id="642227"/>
    <lineage>
        <taxon>Bacteria</taxon>
        <taxon>Pseudomonadati</taxon>
        <taxon>Pseudomonadota</taxon>
        <taxon>Gammaproteobacteria</taxon>
        <taxon>Enterobacterales</taxon>
        <taxon>Erwiniaceae</taxon>
        <taxon>Tatumella</taxon>
    </lineage>
</organism>
<gene>
    <name evidence="2" type="ORF">HA49_21495</name>
</gene>
<feature type="transmembrane region" description="Helical" evidence="1">
    <location>
        <begin position="7"/>
        <end position="30"/>
    </location>
</feature>
<comment type="caution">
    <text evidence="2">The sequence shown here is derived from an EMBL/GenBank/DDBJ whole genome shotgun (WGS) entry which is preliminary data.</text>
</comment>
<feature type="transmembrane region" description="Helical" evidence="1">
    <location>
        <begin position="100"/>
        <end position="118"/>
    </location>
</feature>
<keyword evidence="1" id="KW-0472">Membrane</keyword>